<dbReference type="SUPFAM" id="SSF53098">
    <property type="entry name" value="Ribonuclease H-like"/>
    <property type="match status" value="1"/>
</dbReference>
<feature type="compositionally biased region" description="Pro residues" evidence="5">
    <location>
        <begin position="1137"/>
        <end position="1150"/>
    </location>
</feature>
<dbReference type="InterPro" id="IPR012337">
    <property type="entry name" value="RNaseH-like_sf"/>
</dbReference>
<evidence type="ECO:0000256" key="1">
    <source>
        <dbReference type="ARBA" id="ARBA00022670"/>
    </source>
</evidence>
<keyword evidence="6" id="KW-0472">Membrane</keyword>
<feature type="region of interest" description="Disordered" evidence="5">
    <location>
        <begin position="361"/>
        <end position="430"/>
    </location>
</feature>
<protein>
    <recommendedName>
        <fullName evidence="7">Integrase catalytic domain-containing protein</fullName>
    </recommendedName>
</protein>
<keyword evidence="4" id="KW-0378">Hydrolase</keyword>
<dbReference type="Gene3D" id="3.30.420.10">
    <property type="entry name" value="Ribonuclease H-like superfamily/Ribonuclease H"/>
    <property type="match status" value="1"/>
</dbReference>
<dbReference type="Gene3D" id="3.40.50.300">
    <property type="entry name" value="P-loop containing nucleotide triphosphate hydrolases"/>
    <property type="match status" value="1"/>
</dbReference>
<evidence type="ECO:0000256" key="6">
    <source>
        <dbReference type="SAM" id="Phobius"/>
    </source>
</evidence>
<keyword evidence="6" id="KW-0812">Transmembrane</keyword>
<sequence length="1670" mass="184460">MEIDSESDDQTNSAGENDTLAADLTALGKAIPWVEKYRPQSLDDVAAHRDIVDTIDRLTTENRLPHLLLYGPPGTGKTSTILAVARKLYGPRFQNMILELNASDDRGIEVGSALRTSTSYTSLLVNSEVLVFSFVLVGCPVIYLLQIYFSKSRSLGAKIAPILLIIIFYSASVKSSVKLVLLDEADAMTKDAQFALRRVIEKYTKSTRFALICNHVNKIIPALQSRCTRFRFAPLDAVHVTERLKHVIKAEGYASCSILSSLPAVAGLDDVFWTLVHVSANVMIINEADDAFIAYLGNLDDGLAALVRLSNGDMRKALNILQSSPVLITDATAAVAAVSAVAVAATVAGVSESTGDHSTWIVSAERPPWSKDRGDRSSHAPPQGSQIRHFPSRVPARRRRVSPPTNTAGFSLSMASSSSTTTSSAGASSSDSPIYTNFVNVHLSIDKLDGTNYATWASDIKLWLKSQGCVDHFTNNVTSVPTDDASPKLLYTNDTQRLYGVCQDLFTVIGPRSPGPMAEYLGKFFMLLALYGLSDDSSHVRDQILGSPVIPNFTSTCSALLRIPSKPVVETLHIDDSSAMAAQRDDRSRTRKPGRGRPKCDHCGKLGHRIDRCYALHGRPPRSAAMVNSGPPPQPPSADHPTSSNSVDNPAVFNEFLKWYEDRQQSSSTTSASVFFGSWVLDSGATDHITGNKSLFSSLSCPNNLPSVTMADGSIVSSHDIGTVHIFPSISIDHVLYVPGSPFNLLSISRLTHFLNCVISFTKDSVYLQDRSSKHMIGTRCEFHGLYLLRPSPHAGIIMESPSLLHAQLGHPSLAKLQQLVPSLSKLSSLSCESCQLGKHTRSSFPRSVSQRASSPFSLVHSDIWGPSRVKSTLGFQYFVTFIDDYSRCTWFFLMKNRSELFSIFQSVFNEIKTQFGVSIRTLRSDNDREYLSSPFKHFMASHGILHQTSCAYTPQQNGVAERKKRHLIETTRTLLIHGQVPSHFWGDAVLTACYLINRMPSSVLDNKIPYSVLFPQDPLHPLPLRVFGSTCFVHDFSPGLDKLSPRSHKCVFLGFPRSQKGYKCFSPSLNRHFISANVTFDESSFYFSHISPSSVPPPPTVDIPIVCDPLDSHSPQDRPSTPPLQVYSRRNRLPHDSPPVPPPVSPPAPANESDLPIALRKGIRSTRNPSPHYISVGDALTHPGWRQAMLDELSALQKSGTWELVQLPSGKSVVGCRWVYAIKVGPDGTIDRLKARLVAKGYTQIFGLDYGDTFSPVAKMTSVRLFIAMAALRQWPLYQLDVKNAFLNGDLQEEIYMEQPPAFVAQGESSGLVCCLRKSLYGLKQSPRAWFGKFSSVVQQFGMSRSEADHSVFYRHSSAGCIYLIVYVDDIILTGSDYLGISQMKQHLCHHFQTKDLGKLRYFLGIEVAQSNDGIVISQRKYALDILEETGLMNCKSVETPMDPNIKLLPNQGEPFSDPERYRRLVGKLNYLTVTRPNISFAVSVVSQFLNSPCEDHWDAVVRILKYIKGSPGKGLLYGPNNDTKIVRSTSGYCVSIGGNLISWKSKKQSVVARSSAEAEYRVMASATCELVWLKQLLSELKFGDITHMTLICDNQAALHISSNPVFHERTKHIEVDCHFIREKIISGYIKTEFVNSSNQLADIFTKSLRGPRIDYLCNKLGTYDLCGK</sequence>
<keyword evidence="2" id="KW-0479">Metal-binding</keyword>
<dbReference type="PROSITE" id="PS50994">
    <property type="entry name" value="INTEGRASE"/>
    <property type="match status" value="1"/>
</dbReference>
<feature type="transmembrane region" description="Helical" evidence="6">
    <location>
        <begin position="129"/>
        <end position="148"/>
    </location>
</feature>
<feature type="domain" description="Integrase catalytic" evidence="7">
    <location>
        <begin position="852"/>
        <end position="1018"/>
    </location>
</feature>
<dbReference type="GO" id="GO:0046872">
    <property type="term" value="F:metal ion binding"/>
    <property type="evidence" value="ECO:0007669"/>
    <property type="project" value="UniProtKB-KW"/>
</dbReference>
<name>A0AAQ3P1E9_VIGMU</name>
<feature type="region of interest" description="Disordered" evidence="5">
    <location>
        <begin position="1102"/>
        <end position="1155"/>
    </location>
</feature>
<dbReference type="CDD" id="cd00009">
    <property type="entry name" value="AAA"/>
    <property type="match status" value="1"/>
</dbReference>
<dbReference type="Pfam" id="PF07727">
    <property type="entry name" value="RVT_2"/>
    <property type="match status" value="1"/>
</dbReference>
<dbReference type="Gene3D" id="1.10.8.60">
    <property type="match status" value="1"/>
</dbReference>
<dbReference type="InterPro" id="IPR054722">
    <property type="entry name" value="PolX-like_BBD"/>
</dbReference>
<accession>A0AAQ3P1E9</accession>
<evidence type="ECO:0000256" key="3">
    <source>
        <dbReference type="ARBA" id="ARBA00022750"/>
    </source>
</evidence>
<keyword evidence="3" id="KW-0064">Aspartyl protease</keyword>
<evidence type="ECO:0000256" key="4">
    <source>
        <dbReference type="ARBA" id="ARBA00022801"/>
    </source>
</evidence>
<dbReference type="SUPFAM" id="SSF52540">
    <property type="entry name" value="P-loop containing nucleoside triphosphate hydrolases"/>
    <property type="match status" value="1"/>
</dbReference>
<evidence type="ECO:0000313" key="8">
    <source>
        <dbReference type="EMBL" id="WVZ18837.1"/>
    </source>
</evidence>
<dbReference type="InterPro" id="IPR001584">
    <property type="entry name" value="Integrase_cat-core"/>
</dbReference>
<keyword evidence="9" id="KW-1185">Reference proteome</keyword>
<dbReference type="PANTHER" id="PTHR42648">
    <property type="entry name" value="TRANSPOSASE, PUTATIVE-RELATED"/>
    <property type="match status" value="1"/>
</dbReference>
<reference evidence="8 9" key="1">
    <citation type="journal article" date="2023" name="Life. Sci Alliance">
        <title>Evolutionary insights into 3D genome organization and epigenetic landscape of Vigna mungo.</title>
        <authorList>
            <person name="Junaid A."/>
            <person name="Singh B."/>
            <person name="Bhatia S."/>
        </authorList>
    </citation>
    <scope>NUCLEOTIDE SEQUENCE [LARGE SCALE GENOMIC DNA]</scope>
    <source>
        <strain evidence="8">Urdbean</strain>
    </source>
</reference>
<feature type="compositionally biased region" description="Low complexity" evidence="5">
    <location>
        <begin position="402"/>
        <end position="430"/>
    </location>
</feature>
<dbReference type="InterPro" id="IPR003593">
    <property type="entry name" value="AAA+_ATPase"/>
</dbReference>
<feature type="compositionally biased region" description="Basic and acidic residues" evidence="5">
    <location>
        <begin position="368"/>
        <end position="378"/>
    </location>
</feature>
<dbReference type="GO" id="GO:0005524">
    <property type="term" value="F:ATP binding"/>
    <property type="evidence" value="ECO:0007669"/>
    <property type="project" value="InterPro"/>
</dbReference>
<dbReference type="PANTHER" id="PTHR42648:SF22">
    <property type="entry name" value="REVERSE TRANSCRIPTASE TY1_COPIA-TYPE DOMAIN-CONTAINING PROTEIN"/>
    <property type="match status" value="1"/>
</dbReference>
<dbReference type="InterPro" id="IPR003959">
    <property type="entry name" value="ATPase_AAA_core"/>
</dbReference>
<evidence type="ECO:0000259" key="7">
    <source>
        <dbReference type="PROSITE" id="PS50994"/>
    </source>
</evidence>
<feature type="region of interest" description="Disordered" evidence="5">
    <location>
        <begin position="575"/>
        <end position="603"/>
    </location>
</feature>
<organism evidence="8 9">
    <name type="scientific">Vigna mungo</name>
    <name type="common">Black gram</name>
    <name type="synonym">Phaseolus mungo</name>
    <dbReference type="NCBI Taxonomy" id="3915"/>
    <lineage>
        <taxon>Eukaryota</taxon>
        <taxon>Viridiplantae</taxon>
        <taxon>Streptophyta</taxon>
        <taxon>Embryophyta</taxon>
        <taxon>Tracheophyta</taxon>
        <taxon>Spermatophyta</taxon>
        <taxon>Magnoliopsida</taxon>
        <taxon>eudicotyledons</taxon>
        <taxon>Gunneridae</taxon>
        <taxon>Pentapetalae</taxon>
        <taxon>rosids</taxon>
        <taxon>fabids</taxon>
        <taxon>Fabales</taxon>
        <taxon>Fabaceae</taxon>
        <taxon>Papilionoideae</taxon>
        <taxon>50 kb inversion clade</taxon>
        <taxon>NPAAA clade</taxon>
        <taxon>indigoferoid/millettioid clade</taxon>
        <taxon>Phaseoleae</taxon>
        <taxon>Vigna</taxon>
    </lineage>
</organism>
<evidence type="ECO:0000313" key="9">
    <source>
        <dbReference type="Proteomes" id="UP001374535"/>
    </source>
</evidence>
<dbReference type="GO" id="GO:0016887">
    <property type="term" value="F:ATP hydrolysis activity"/>
    <property type="evidence" value="ECO:0007669"/>
    <property type="project" value="InterPro"/>
</dbReference>
<dbReference type="GO" id="GO:0003676">
    <property type="term" value="F:nucleic acid binding"/>
    <property type="evidence" value="ECO:0007669"/>
    <property type="project" value="InterPro"/>
</dbReference>
<dbReference type="EMBL" id="CP144699">
    <property type="protein sequence ID" value="WVZ18837.1"/>
    <property type="molecule type" value="Genomic_DNA"/>
</dbReference>
<dbReference type="InterPro" id="IPR039537">
    <property type="entry name" value="Retrotran_Ty1/copia-like"/>
</dbReference>
<dbReference type="GO" id="GO:0006508">
    <property type="term" value="P:proteolysis"/>
    <property type="evidence" value="ECO:0007669"/>
    <property type="project" value="UniProtKB-KW"/>
</dbReference>
<dbReference type="Pfam" id="PF13976">
    <property type="entry name" value="gag_pre-integrs"/>
    <property type="match status" value="1"/>
</dbReference>
<gene>
    <name evidence="8" type="ORF">V8G54_006159</name>
</gene>
<dbReference type="SUPFAM" id="SSF56672">
    <property type="entry name" value="DNA/RNA polymerases"/>
    <property type="match status" value="1"/>
</dbReference>
<keyword evidence="1" id="KW-0645">Protease</keyword>
<evidence type="ECO:0000256" key="5">
    <source>
        <dbReference type="SAM" id="MobiDB-lite"/>
    </source>
</evidence>
<proteinExistence type="predicted"/>
<keyword evidence="6" id="KW-1133">Transmembrane helix</keyword>
<dbReference type="InterPro" id="IPR013103">
    <property type="entry name" value="RVT_2"/>
</dbReference>
<dbReference type="GO" id="GO:0015074">
    <property type="term" value="P:DNA integration"/>
    <property type="evidence" value="ECO:0007669"/>
    <property type="project" value="InterPro"/>
</dbReference>
<dbReference type="InterPro" id="IPR027417">
    <property type="entry name" value="P-loop_NTPase"/>
</dbReference>
<dbReference type="InterPro" id="IPR025724">
    <property type="entry name" value="GAG-pre-integrase_dom"/>
</dbReference>
<dbReference type="InterPro" id="IPR057670">
    <property type="entry name" value="SH3_retrovirus"/>
</dbReference>
<dbReference type="Pfam" id="PF00004">
    <property type="entry name" value="AAA"/>
    <property type="match status" value="1"/>
</dbReference>
<dbReference type="GO" id="GO:0004190">
    <property type="term" value="F:aspartic-type endopeptidase activity"/>
    <property type="evidence" value="ECO:0007669"/>
    <property type="project" value="UniProtKB-KW"/>
</dbReference>
<dbReference type="Proteomes" id="UP001374535">
    <property type="component" value="Chromosome 2"/>
</dbReference>
<dbReference type="Pfam" id="PF00665">
    <property type="entry name" value="rve"/>
    <property type="match status" value="1"/>
</dbReference>
<dbReference type="Pfam" id="PF22936">
    <property type="entry name" value="Pol_BBD"/>
    <property type="match status" value="1"/>
</dbReference>
<dbReference type="InterPro" id="IPR036397">
    <property type="entry name" value="RNaseH_sf"/>
</dbReference>
<dbReference type="CDD" id="cd09272">
    <property type="entry name" value="RNase_HI_RT_Ty1"/>
    <property type="match status" value="1"/>
</dbReference>
<dbReference type="Pfam" id="PF25597">
    <property type="entry name" value="SH3_retrovirus"/>
    <property type="match status" value="1"/>
</dbReference>
<dbReference type="InterPro" id="IPR043502">
    <property type="entry name" value="DNA/RNA_pol_sf"/>
</dbReference>
<feature type="region of interest" description="Disordered" evidence="5">
    <location>
        <begin position="621"/>
        <end position="646"/>
    </location>
</feature>
<evidence type="ECO:0000256" key="2">
    <source>
        <dbReference type="ARBA" id="ARBA00022723"/>
    </source>
</evidence>
<dbReference type="SMART" id="SM00382">
    <property type="entry name" value="AAA"/>
    <property type="match status" value="1"/>
</dbReference>